<gene>
    <name evidence="2" type="ORF">HAQ05_21330</name>
</gene>
<name>A0ABR7Z6S5_9PSED</name>
<dbReference type="RefSeq" id="WP_190424272.1">
    <property type="nucleotide sequence ID" value="NZ_JAAOCA010000031.1"/>
</dbReference>
<protein>
    <submittedName>
        <fullName evidence="2">Aspartate-semialdehyde dehydrogenase</fullName>
    </submittedName>
</protein>
<evidence type="ECO:0000313" key="3">
    <source>
        <dbReference type="Proteomes" id="UP000805841"/>
    </source>
</evidence>
<comment type="caution">
    <text evidence="2">The sequence shown here is derived from an EMBL/GenBank/DDBJ whole genome shotgun (WGS) entry which is preliminary data.</text>
</comment>
<evidence type="ECO:0000313" key="2">
    <source>
        <dbReference type="EMBL" id="MBD1601226.1"/>
    </source>
</evidence>
<organism evidence="2 3">
    <name type="scientific">Pseudomonas typographi</name>
    <dbReference type="NCBI Taxonomy" id="2715964"/>
    <lineage>
        <taxon>Bacteria</taxon>
        <taxon>Pseudomonadati</taxon>
        <taxon>Pseudomonadota</taxon>
        <taxon>Gammaproteobacteria</taxon>
        <taxon>Pseudomonadales</taxon>
        <taxon>Pseudomonadaceae</taxon>
        <taxon>Pseudomonas</taxon>
    </lineage>
</organism>
<feature type="region of interest" description="Disordered" evidence="1">
    <location>
        <begin position="1"/>
        <end position="79"/>
    </location>
</feature>
<reference evidence="2 3" key="1">
    <citation type="journal article" date="2020" name="Insects">
        <title>Bacteria Belonging to Pseudomonas typographi sp. nov. from the Bark Beetle Ips typographus Have Genomic Potential to Aid in the Host Ecology.</title>
        <authorList>
            <person name="Peral-Aranega E."/>
            <person name="Saati-Santamaria Z."/>
            <person name="Kolarik M."/>
            <person name="Rivas R."/>
            <person name="Garcia-Fraile P."/>
        </authorList>
    </citation>
    <scope>NUCLEOTIDE SEQUENCE [LARGE SCALE GENOMIC DNA]</scope>
    <source>
        <strain evidence="2 3">CA3A</strain>
    </source>
</reference>
<keyword evidence="3" id="KW-1185">Reference proteome</keyword>
<dbReference type="Proteomes" id="UP000805841">
    <property type="component" value="Unassembled WGS sequence"/>
</dbReference>
<accession>A0ABR7Z6S5</accession>
<sequence>MLAPITPVVHVPINPQLDPAKPTPDIPPVAASQAVSGDNQVDLRQPEQQDGALLRDEQRRRQRHSGAPTEPLVLPGEELNADDTVPAVALVEGEERQGQWIDLKV</sequence>
<evidence type="ECO:0000256" key="1">
    <source>
        <dbReference type="SAM" id="MobiDB-lite"/>
    </source>
</evidence>
<proteinExistence type="predicted"/>
<dbReference type="EMBL" id="JAAOCA010000031">
    <property type="protein sequence ID" value="MBD1601226.1"/>
    <property type="molecule type" value="Genomic_DNA"/>
</dbReference>